<evidence type="ECO:0000256" key="8">
    <source>
        <dbReference type="ARBA" id="ARBA00038120"/>
    </source>
</evidence>
<evidence type="ECO:0000256" key="4">
    <source>
        <dbReference type="ARBA" id="ARBA00022679"/>
    </source>
</evidence>
<keyword evidence="2" id="KW-1003">Cell membrane</keyword>
<keyword evidence="5" id="KW-0472">Membrane</keyword>
<proteinExistence type="inferred from homology"/>
<gene>
    <name evidence="11" type="ORF">GCM10009547_13710</name>
</gene>
<accession>A0ABN1GJV6</accession>
<dbReference type="PANTHER" id="PTHR43646">
    <property type="entry name" value="GLYCOSYLTRANSFERASE"/>
    <property type="match status" value="1"/>
</dbReference>
<evidence type="ECO:0000256" key="2">
    <source>
        <dbReference type="ARBA" id="ARBA00022475"/>
    </source>
</evidence>
<evidence type="ECO:0000256" key="5">
    <source>
        <dbReference type="ARBA" id="ARBA00023136"/>
    </source>
</evidence>
<comment type="pathway">
    <text evidence="7">Carotenoid biosynthesis; staphyloxanthin biosynthesis; staphyloxanthin from farnesyl diphosphate: step 4/5.</text>
</comment>
<dbReference type="CDD" id="cd00761">
    <property type="entry name" value="Glyco_tranf_GTA_type"/>
    <property type="match status" value="1"/>
</dbReference>
<sequence>MTLGKVVGTAVLAAGTARAVRTAYRIARNSRLEHVPSSTPPTVTERVSVLMPARNEAHRIGPPIRSLVAQTGCADLEILVLDDNSTDGTADVIRQAGGQDPRVRILTGKPLPEGWRGKPHACAQLAEAATGSVLVFVDADVEFEPHAMASAVTLLREKHLDYLSPFPRQIVGSFGERLMQPVNGWVRLSVVDMRHAEDSHEPGSLLANGQFIVVDAAAYKRSGGHEAIQDAMIDDVWLAATLKATGSRGVAVRGSGIASCRMYENFAELRDGYTRWLWVLFPNNRVLVSTCAKVLASDVLPLLAALRGSKLGMLGYAAGVTGRVISGISSRDRLVPDALFHPASSALSVGLYVDSVRRRKRDAVTWKGRAIA</sequence>
<dbReference type="Pfam" id="PF00535">
    <property type="entry name" value="Glycos_transf_2"/>
    <property type="match status" value="1"/>
</dbReference>
<evidence type="ECO:0000259" key="10">
    <source>
        <dbReference type="Pfam" id="PF00535"/>
    </source>
</evidence>
<keyword evidence="4" id="KW-0808">Transferase</keyword>
<evidence type="ECO:0000313" key="12">
    <source>
        <dbReference type="Proteomes" id="UP001500957"/>
    </source>
</evidence>
<keyword evidence="3" id="KW-0328">Glycosyltransferase</keyword>
<keyword evidence="12" id="KW-1185">Reference proteome</keyword>
<dbReference type="Gene3D" id="3.90.550.10">
    <property type="entry name" value="Spore Coat Polysaccharide Biosynthesis Protein SpsA, Chain A"/>
    <property type="match status" value="1"/>
</dbReference>
<evidence type="ECO:0000256" key="1">
    <source>
        <dbReference type="ARBA" id="ARBA00004236"/>
    </source>
</evidence>
<evidence type="ECO:0000256" key="3">
    <source>
        <dbReference type="ARBA" id="ARBA00022676"/>
    </source>
</evidence>
<dbReference type="Proteomes" id="UP001500957">
    <property type="component" value="Unassembled WGS sequence"/>
</dbReference>
<dbReference type="PANTHER" id="PTHR43646:SF2">
    <property type="entry name" value="GLYCOSYLTRANSFERASE 2-LIKE DOMAIN-CONTAINING PROTEIN"/>
    <property type="match status" value="1"/>
</dbReference>
<dbReference type="RefSeq" id="WP_344602990.1">
    <property type="nucleotide sequence ID" value="NZ_BAAAHE010000010.1"/>
</dbReference>
<feature type="domain" description="Glycosyltransferase 2-like" evidence="10">
    <location>
        <begin position="48"/>
        <end position="176"/>
    </location>
</feature>
<evidence type="ECO:0000256" key="9">
    <source>
        <dbReference type="ARBA" id="ARBA00040345"/>
    </source>
</evidence>
<comment type="caution">
    <text evidence="11">The sequence shown here is derived from an EMBL/GenBank/DDBJ whole genome shotgun (WGS) entry which is preliminary data.</text>
</comment>
<dbReference type="InterPro" id="IPR029044">
    <property type="entry name" value="Nucleotide-diphossugar_trans"/>
</dbReference>
<name>A0ABN1GJV6_9ACTN</name>
<comment type="similarity">
    <text evidence="8">Belongs to the glycosyltransferase 2 family. CrtQ subfamily.</text>
</comment>
<dbReference type="SUPFAM" id="SSF53448">
    <property type="entry name" value="Nucleotide-diphospho-sugar transferases"/>
    <property type="match status" value="1"/>
</dbReference>
<organism evidence="11 12">
    <name type="scientific">Sporichthya brevicatena</name>
    <dbReference type="NCBI Taxonomy" id="171442"/>
    <lineage>
        <taxon>Bacteria</taxon>
        <taxon>Bacillati</taxon>
        <taxon>Actinomycetota</taxon>
        <taxon>Actinomycetes</taxon>
        <taxon>Sporichthyales</taxon>
        <taxon>Sporichthyaceae</taxon>
        <taxon>Sporichthya</taxon>
    </lineage>
</organism>
<evidence type="ECO:0000313" key="11">
    <source>
        <dbReference type="EMBL" id="GAA0613077.1"/>
    </source>
</evidence>
<comment type="function">
    <text evidence="6">Catalyzes the glycosylation of 4,4'-diaponeurosporenoate, i.e. the esterification of glucose at the C1'' position with the carboxyl group of 4,4'-diaponeurosporenic acid, to form glycosyl-4,4'-diaponeurosporenoate. This is a step in the biosynthesis of staphyloxanthin, an orange pigment present in most staphylococci strains.</text>
</comment>
<comment type="subcellular location">
    <subcellularLocation>
        <location evidence="1">Cell membrane</location>
    </subcellularLocation>
</comment>
<evidence type="ECO:0000256" key="6">
    <source>
        <dbReference type="ARBA" id="ARBA00037281"/>
    </source>
</evidence>
<dbReference type="InterPro" id="IPR001173">
    <property type="entry name" value="Glyco_trans_2-like"/>
</dbReference>
<evidence type="ECO:0000256" key="7">
    <source>
        <dbReference type="ARBA" id="ARBA00037904"/>
    </source>
</evidence>
<dbReference type="EMBL" id="BAAAHE010000010">
    <property type="protein sequence ID" value="GAA0613077.1"/>
    <property type="molecule type" value="Genomic_DNA"/>
</dbReference>
<reference evidence="11 12" key="1">
    <citation type="journal article" date="2019" name="Int. J. Syst. Evol. Microbiol.">
        <title>The Global Catalogue of Microorganisms (GCM) 10K type strain sequencing project: providing services to taxonomists for standard genome sequencing and annotation.</title>
        <authorList>
            <consortium name="The Broad Institute Genomics Platform"/>
            <consortium name="The Broad Institute Genome Sequencing Center for Infectious Disease"/>
            <person name="Wu L."/>
            <person name="Ma J."/>
        </authorList>
    </citation>
    <scope>NUCLEOTIDE SEQUENCE [LARGE SCALE GENOMIC DNA]</scope>
    <source>
        <strain evidence="11 12">JCM 10671</strain>
    </source>
</reference>
<protein>
    <recommendedName>
        <fullName evidence="9">4,4'-diaponeurosporenoate glycosyltransferase</fullName>
    </recommendedName>
</protein>